<dbReference type="EMBL" id="CP137689">
    <property type="protein sequence ID" value="XRJ19172.1"/>
    <property type="molecule type" value="Genomic_DNA"/>
</dbReference>
<evidence type="ECO:0000313" key="2">
    <source>
        <dbReference type="Proteomes" id="UP000257089"/>
    </source>
</evidence>
<name>A0ACD5HXM4_9EURY</name>
<reference evidence="1" key="1">
    <citation type="submission" date="2023-10" db="EMBL/GenBank/DDBJ databases">
        <title>A new archaeal virus that suppresses the transcription of host immunity genes.</title>
        <authorList>
            <person name="Turgeman-Grott I."/>
            <person name="Golan N."/>
            <person name="Neri U."/>
            <person name="Naki D."/>
            <person name="Altman N."/>
            <person name="Eizenshtein K."/>
            <person name="Choudhary D."/>
            <person name="Levi R."/>
            <person name="Himani H."/>
            <person name="Reshef L."/>
            <person name="Papke T.R."/>
            <person name="Gophna U."/>
        </authorList>
    </citation>
    <scope>NUCLEOTIDE SEQUENCE</scope>
    <source>
        <strain evidence="1">Atlit-48N</strain>
    </source>
</reference>
<evidence type="ECO:0000313" key="1">
    <source>
        <dbReference type="EMBL" id="XRJ19172.1"/>
    </source>
</evidence>
<dbReference type="Proteomes" id="UP000257089">
    <property type="component" value="Chromosome"/>
</dbReference>
<organism evidence="1 2">
    <name type="scientific">Haloferax sp. Atlit-48N</name>
    <dbReference type="NCBI Taxonomy" id="2077198"/>
    <lineage>
        <taxon>Archaea</taxon>
        <taxon>Methanobacteriati</taxon>
        <taxon>Methanobacteriota</taxon>
        <taxon>Stenosarchaea group</taxon>
        <taxon>Halobacteria</taxon>
        <taxon>Halobacteriales</taxon>
        <taxon>Haloferacaceae</taxon>
        <taxon>Haloferax</taxon>
    </lineage>
</organism>
<accession>A0ACD5HXM4</accession>
<sequence>MLPRRPKATSLVCGSRFDADHRGAAASAFPAVGRRLVNRLRARARRRLVGATPERRVHDLDGVARATVVGTVAGVAGDGPAVEVWRGKASAGDGRRGDGGRPVVGRATRPFVLRDATGEVRVRVPPGGHVAFGGEEVTGVVARGDEVSVTGRVVRGRDRERRRLLTGPRFVVRAGDT</sequence>
<protein>
    <submittedName>
        <fullName evidence="1">Uncharacterized protein</fullName>
    </submittedName>
</protein>
<gene>
    <name evidence="1" type="ORF">DEQ67_011735</name>
</gene>
<proteinExistence type="predicted"/>